<organism evidence="2 3">
    <name type="scientific">Nesterenkonia aethiopica</name>
    <dbReference type="NCBI Taxonomy" id="269144"/>
    <lineage>
        <taxon>Bacteria</taxon>
        <taxon>Bacillati</taxon>
        <taxon>Actinomycetota</taxon>
        <taxon>Actinomycetes</taxon>
        <taxon>Micrococcales</taxon>
        <taxon>Micrococcaceae</taxon>
        <taxon>Nesterenkonia</taxon>
    </lineage>
</organism>
<dbReference type="EMBL" id="BAAAVT010000020">
    <property type="protein sequence ID" value="GAA3073881.1"/>
    <property type="molecule type" value="Genomic_DNA"/>
</dbReference>
<feature type="compositionally biased region" description="Low complexity" evidence="1">
    <location>
        <begin position="15"/>
        <end position="32"/>
    </location>
</feature>
<protein>
    <submittedName>
        <fullName evidence="2">Uncharacterized protein</fullName>
    </submittedName>
</protein>
<reference evidence="3" key="1">
    <citation type="journal article" date="2019" name="Int. J. Syst. Evol. Microbiol.">
        <title>The Global Catalogue of Microorganisms (GCM) 10K type strain sequencing project: providing services to taxonomists for standard genome sequencing and annotation.</title>
        <authorList>
            <consortium name="The Broad Institute Genomics Platform"/>
            <consortium name="The Broad Institute Genome Sequencing Center for Infectious Disease"/>
            <person name="Wu L."/>
            <person name="Ma J."/>
        </authorList>
    </citation>
    <scope>NUCLEOTIDE SEQUENCE [LARGE SCALE GENOMIC DNA]</scope>
    <source>
        <strain evidence="3">JCM 14309</strain>
    </source>
</reference>
<proteinExistence type="predicted"/>
<sequence length="74" mass="7332">MEVIATVRETGEAMGPSTSSSSPKAGSATTAGEGAVETVIPPVSGIQAGSAVAVLTPRVQERGSTSCDGAPMRW</sequence>
<evidence type="ECO:0000256" key="1">
    <source>
        <dbReference type="SAM" id="MobiDB-lite"/>
    </source>
</evidence>
<feature type="region of interest" description="Disordered" evidence="1">
    <location>
        <begin position="1"/>
        <end position="36"/>
    </location>
</feature>
<gene>
    <name evidence="2" type="ORF">GCM10010529_27260</name>
</gene>
<comment type="caution">
    <text evidence="2">The sequence shown here is derived from an EMBL/GenBank/DDBJ whole genome shotgun (WGS) entry which is preliminary data.</text>
</comment>
<evidence type="ECO:0000313" key="2">
    <source>
        <dbReference type="EMBL" id="GAA3073881.1"/>
    </source>
</evidence>
<name>A0ABP6M2P5_9MICC</name>
<keyword evidence="3" id="KW-1185">Reference proteome</keyword>
<dbReference type="Proteomes" id="UP001500236">
    <property type="component" value="Unassembled WGS sequence"/>
</dbReference>
<evidence type="ECO:0000313" key="3">
    <source>
        <dbReference type="Proteomes" id="UP001500236"/>
    </source>
</evidence>
<accession>A0ABP6M2P5</accession>